<evidence type="ECO:0000256" key="7">
    <source>
        <dbReference type="ARBA" id="ARBA00022737"/>
    </source>
</evidence>
<feature type="transmembrane region" description="Helical" evidence="10">
    <location>
        <begin position="104"/>
        <end position="124"/>
    </location>
</feature>
<evidence type="ECO:0000256" key="1">
    <source>
        <dbReference type="ARBA" id="ARBA00004651"/>
    </source>
</evidence>
<dbReference type="KEGG" id="soe:110786035"/>
<evidence type="ECO:0000256" key="9">
    <source>
        <dbReference type="ARBA" id="ARBA00023136"/>
    </source>
</evidence>
<evidence type="ECO:0000256" key="6">
    <source>
        <dbReference type="ARBA" id="ARBA00022692"/>
    </source>
</evidence>
<proteinExistence type="inferred from homology"/>
<feature type="transmembrane region" description="Helical" evidence="10">
    <location>
        <begin position="163"/>
        <end position="185"/>
    </location>
</feature>
<reference evidence="12" key="2">
    <citation type="submission" date="2025-08" db="UniProtKB">
        <authorList>
            <consortium name="RefSeq"/>
        </authorList>
    </citation>
    <scope>IDENTIFICATION</scope>
    <source>
        <tissue evidence="12">Leaf</tissue>
    </source>
</reference>
<feature type="transmembrane region" description="Helical" evidence="10">
    <location>
        <begin position="130"/>
        <end position="151"/>
    </location>
</feature>
<keyword evidence="7" id="KW-0677">Repeat</keyword>
<feature type="transmembrane region" description="Helical" evidence="10">
    <location>
        <begin position="46"/>
        <end position="63"/>
    </location>
</feature>
<dbReference type="RefSeq" id="XP_021846236.1">
    <property type="nucleotide sequence ID" value="XM_021990544.2"/>
</dbReference>
<evidence type="ECO:0000256" key="2">
    <source>
        <dbReference type="ARBA" id="ARBA00007809"/>
    </source>
</evidence>
<evidence type="ECO:0000256" key="10">
    <source>
        <dbReference type="RuleBase" id="RU910715"/>
    </source>
</evidence>
<keyword evidence="11" id="KW-1185">Reference proteome</keyword>
<reference evidence="11" key="1">
    <citation type="journal article" date="2021" name="Nat. Commun.">
        <title>Genomic analyses provide insights into spinach domestication and the genetic basis of agronomic traits.</title>
        <authorList>
            <person name="Cai X."/>
            <person name="Sun X."/>
            <person name="Xu C."/>
            <person name="Sun H."/>
            <person name="Wang X."/>
            <person name="Ge C."/>
            <person name="Zhang Z."/>
            <person name="Wang Q."/>
            <person name="Fei Z."/>
            <person name="Jiao C."/>
            <person name="Wang Q."/>
        </authorList>
    </citation>
    <scope>NUCLEOTIDE SEQUENCE [LARGE SCALE GENOMIC DNA]</scope>
    <source>
        <strain evidence="11">cv. Varoflay</strain>
    </source>
</reference>
<sequence length="315" mass="35019">MFTVHHPWVFAFGLLGNVISFMVFLAPLPTFIRVYKKKSTEGFQSLPYVVAIFSAMLWIYYALLKGNSVLLITINVAGVIIETIYVAIYITYAPRQPRISTLKLLLLMDFCGFGAIVLFCHYLFHGEIRLQVYGWICVVISISVFAAPLSVMRTVVRTKSVEYMPVNLSFCLLLTATVWFFYGFVQKDMYIALPNVVGFLLGVAQMVIYAIYRKHDKQAKKQKLPEFASPIKQEIVEIQSIPNKTEDVIPPHEEPLEIEVVIGNKDNTIVGGDDEEVVGDLYGPPQGPAVCSVDAEKISGGPAGPASVQLVQCAV</sequence>
<evidence type="ECO:0000313" key="11">
    <source>
        <dbReference type="Proteomes" id="UP000813463"/>
    </source>
</evidence>
<dbReference type="Gene3D" id="1.20.1280.290">
    <property type="match status" value="2"/>
</dbReference>
<dbReference type="PANTHER" id="PTHR10791:SF22">
    <property type="entry name" value="BIDIRECTIONAL SUGAR TRANSPORTER SWEET11"/>
    <property type="match status" value="1"/>
</dbReference>
<evidence type="ECO:0000313" key="12">
    <source>
        <dbReference type="RefSeq" id="XP_021846236.1"/>
    </source>
</evidence>
<comment type="subcellular location">
    <subcellularLocation>
        <location evidence="1 10">Cell membrane</location>
        <topology evidence="1 10">Multi-pass membrane protein</topology>
    </subcellularLocation>
</comment>
<evidence type="ECO:0000256" key="8">
    <source>
        <dbReference type="ARBA" id="ARBA00022989"/>
    </source>
</evidence>
<dbReference type="GO" id="GO:0008643">
    <property type="term" value="P:carbohydrate transport"/>
    <property type="evidence" value="ECO:0000318"/>
    <property type="project" value="GO_Central"/>
</dbReference>
<dbReference type="FunFam" id="1.20.1280.290:FF:000001">
    <property type="entry name" value="Bidirectional sugar transporter SWEET"/>
    <property type="match status" value="1"/>
</dbReference>
<organism evidence="11 12">
    <name type="scientific">Spinacia oleracea</name>
    <name type="common">Spinach</name>
    <dbReference type="NCBI Taxonomy" id="3562"/>
    <lineage>
        <taxon>Eukaryota</taxon>
        <taxon>Viridiplantae</taxon>
        <taxon>Streptophyta</taxon>
        <taxon>Embryophyta</taxon>
        <taxon>Tracheophyta</taxon>
        <taxon>Spermatophyta</taxon>
        <taxon>Magnoliopsida</taxon>
        <taxon>eudicotyledons</taxon>
        <taxon>Gunneridae</taxon>
        <taxon>Pentapetalae</taxon>
        <taxon>Caryophyllales</taxon>
        <taxon>Chenopodiaceae</taxon>
        <taxon>Chenopodioideae</taxon>
        <taxon>Anserineae</taxon>
        <taxon>Spinacia</taxon>
    </lineage>
</organism>
<dbReference type="AlphaFoldDB" id="A0A9R0JT79"/>
<dbReference type="GO" id="GO:0016020">
    <property type="term" value="C:membrane"/>
    <property type="evidence" value="ECO:0000318"/>
    <property type="project" value="GO_Central"/>
</dbReference>
<keyword evidence="9 10" id="KW-0472">Membrane</keyword>
<dbReference type="Proteomes" id="UP000813463">
    <property type="component" value="Chromosome 5"/>
</dbReference>
<keyword evidence="5 10" id="KW-0762">Sugar transport</keyword>
<dbReference type="OrthoDB" id="409725at2759"/>
<dbReference type="InterPro" id="IPR004316">
    <property type="entry name" value="SWEET_rpt"/>
</dbReference>
<keyword evidence="6 10" id="KW-0812">Transmembrane</keyword>
<dbReference type="GO" id="GO:0005886">
    <property type="term" value="C:plasma membrane"/>
    <property type="evidence" value="ECO:0007669"/>
    <property type="project" value="UniProtKB-SubCell"/>
</dbReference>
<dbReference type="InterPro" id="IPR047664">
    <property type="entry name" value="SWEET"/>
</dbReference>
<keyword evidence="4" id="KW-1003">Cell membrane</keyword>
<comment type="function">
    <text evidence="10">Mediates both low-affinity uptake and efflux of sugar across the membrane.</text>
</comment>
<dbReference type="Pfam" id="PF03083">
    <property type="entry name" value="MtN3_slv"/>
    <property type="match status" value="2"/>
</dbReference>
<feature type="transmembrane region" description="Helical" evidence="10">
    <location>
        <begin position="191"/>
        <end position="212"/>
    </location>
</feature>
<keyword evidence="8 10" id="KW-1133">Transmembrane helix</keyword>
<evidence type="ECO:0000256" key="3">
    <source>
        <dbReference type="ARBA" id="ARBA00022448"/>
    </source>
</evidence>
<feature type="transmembrane region" description="Helical" evidence="10">
    <location>
        <begin position="69"/>
        <end position="92"/>
    </location>
</feature>
<evidence type="ECO:0000256" key="4">
    <source>
        <dbReference type="ARBA" id="ARBA00022475"/>
    </source>
</evidence>
<dbReference type="GeneID" id="110786035"/>
<protein>
    <recommendedName>
        <fullName evidence="10">Bidirectional sugar transporter SWEET</fullName>
    </recommendedName>
</protein>
<keyword evidence="3 10" id="KW-0813">Transport</keyword>
<comment type="similarity">
    <text evidence="2 10">Belongs to the SWEET sugar transporter family.</text>
</comment>
<dbReference type="GO" id="GO:0051119">
    <property type="term" value="F:sugar transmembrane transporter activity"/>
    <property type="evidence" value="ECO:0000318"/>
    <property type="project" value="GO_Central"/>
</dbReference>
<name>A0A9R0JT79_SPIOL</name>
<dbReference type="FunFam" id="1.20.1280.290:FF:000003">
    <property type="entry name" value="Bidirectional sugar transporter SWEET"/>
    <property type="match status" value="1"/>
</dbReference>
<accession>A0A9R0JT79</accession>
<dbReference type="PANTHER" id="PTHR10791">
    <property type="entry name" value="RAG1-ACTIVATING PROTEIN 1"/>
    <property type="match status" value="1"/>
</dbReference>
<evidence type="ECO:0000256" key="5">
    <source>
        <dbReference type="ARBA" id="ARBA00022597"/>
    </source>
</evidence>
<feature type="transmembrane region" description="Helical" evidence="10">
    <location>
        <begin position="6"/>
        <end position="26"/>
    </location>
</feature>
<gene>
    <name evidence="12" type="primary">LOC110786035</name>
</gene>